<organism evidence="1 2">
    <name type="scientific">Inconstantimicrobium mannanitabidum</name>
    <dbReference type="NCBI Taxonomy" id="1604901"/>
    <lineage>
        <taxon>Bacteria</taxon>
        <taxon>Bacillati</taxon>
        <taxon>Bacillota</taxon>
        <taxon>Clostridia</taxon>
        <taxon>Eubacteriales</taxon>
        <taxon>Clostridiaceae</taxon>
        <taxon>Inconstantimicrobium</taxon>
    </lineage>
</organism>
<reference evidence="1" key="1">
    <citation type="journal article" date="2025" name="Int. J. Syst. Evol. Microbiol.">
        <title>Inconstantimicrobium mannanitabidum sp. nov., a novel member of the family Clostridiaceae isolated from anoxic soil under the treatment of reductive soil disinfestation.</title>
        <authorList>
            <person name="Ueki A."/>
            <person name="Tonouchi A."/>
            <person name="Honma S."/>
            <person name="Kaku N."/>
            <person name="Ueki K."/>
        </authorList>
    </citation>
    <scope>NUCLEOTIDE SEQUENCE</scope>
    <source>
        <strain evidence="1">TW13</strain>
    </source>
</reference>
<dbReference type="Proteomes" id="UP001058074">
    <property type="component" value="Unassembled WGS sequence"/>
</dbReference>
<evidence type="ECO:0000313" key="1">
    <source>
        <dbReference type="EMBL" id="GKX66279.1"/>
    </source>
</evidence>
<accession>A0ACB5RBL7</accession>
<name>A0ACB5RBL7_9CLOT</name>
<keyword evidence="2" id="KW-1185">Reference proteome</keyword>
<evidence type="ECO:0000313" key="2">
    <source>
        <dbReference type="Proteomes" id="UP001058074"/>
    </source>
</evidence>
<gene>
    <name evidence="1" type="primary">rnc</name>
    <name evidence="1" type="ORF">rsdtw13_15370</name>
</gene>
<sequence>MNKVEIKKVEERLGFEFNNKDILEAALTHSSFAKQYVGVEYNERLEFLGDAVLQLCVTKFLYSEHTDKSEGELTRKRALIVCENSLLEVSKVLGLGSFIRLSKGEEMTGGRERTSIQADCVEALIAAIYLDQGMEVADKFILNNFKSIITRTLNNEIVLDFKTRLQEVLQEKGEVSIEYELVKFEGPPHRRKFYTEVKVNNESMGEGEGYSKKGAEQNAAKLALIHLGKYHE</sequence>
<comment type="caution">
    <text evidence="1">The sequence shown here is derived from an EMBL/GenBank/DDBJ whole genome shotgun (WGS) entry which is preliminary data.</text>
</comment>
<dbReference type="EMBL" id="BROD01000001">
    <property type="protein sequence ID" value="GKX66279.1"/>
    <property type="molecule type" value="Genomic_DNA"/>
</dbReference>
<protein>
    <submittedName>
        <fullName evidence="1">Ribonuclease 3</fullName>
    </submittedName>
</protein>
<proteinExistence type="predicted"/>